<dbReference type="AlphaFoldDB" id="A0A8X6JS23"/>
<gene>
    <name evidence="2" type="primary">AVEN_200168_1</name>
    <name evidence="2" type="ORF">TNIN_462501</name>
</gene>
<keyword evidence="3" id="KW-1185">Reference proteome</keyword>
<dbReference type="PANTHER" id="PTHR45786:SF74">
    <property type="entry name" value="ATP-DEPENDENT DNA HELICASE"/>
    <property type="match status" value="1"/>
</dbReference>
<proteinExistence type="predicted"/>
<dbReference type="OrthoDB" id="6436573at2759"/>
<dbReference type="EMBL" id="BMAV01024410">
    <property type="protein sequence ID" value="GFS33025.1"/>
    <property type="molecule type" value="Genomic_DNA"/>
</dbReference>
<comment type="caution">
    <text evidence="2">The sequence shown here is derived from an EMBL/GenBank/DDBJ whole genome shotgun (WGS) entry which is preliminary data.</text>
</comment>
<dbReference type="PANTHER" id="PTHR45786">
    <property type="entry name" value="DNA BINDING PROTEIN-LIKE"/>
    <property type="match status" value="1"/>
</dbReference>
<sequence length="160" mass="18763">MSHVFQEWLFGKAKKMLPTPTTSDVTENISQVEDGYHFQLRQRDPSAGAFTERKVTAADFYAYRIMYHASSFNIILHCNDLFQQYIVNMYAKIESEPMRYIQFSQKKLRVEEYIHLRDAVSEGNVSAFGKFIILPSNFMGSLKYMYECTQDDLRSILWPT</sequence>
<name>A0A8X6JS23_9ARAC</name>
<evidence type="ECO:0000313" key="2">
    <source>
        <dbReference type="EMBL" id="GFS33025.1"/>
    </source>
</evidence>
<accession>A0A8X6JS23</accession>
<dbReference type="InterPro" id="IPR025476">
    <property type="entry name" value="Helitron_helicase-like"/>
</dbReference>
<dbReference type="Pfam" id="PF14214">
    <property type="entry name" value="Helitron_like_N"/>
    <property type="match status" value="1"/>
</dbReference>
<evidence type="ECO:0000313" key="3">
    <source>
        <dbReference type="Proteomes" id="UP000886998"/>
    </source>
</evidence>
<reference evidence="2" key="1">
    <citation type="submission" date="2020-08" db="EMBL/GenBank/DDBJ databases">
        <title>Multicomponent nature underlies the extraordinary mechanical properties of spider dragline silk.</title>
        <authorList>
            <person name="Kono N."/>
            <person name="Nakamura H."/>
            <person name="Mori M."/>
            <person name="Yoshida Y."/>
            <person name="Ohtoshi R."/>
            <person name="Malay A.D."/>
            <person name="Moran D.A.P."/>
            <person name="Tomita M."/>
            <person name="Numata K."/>
            <person name="Arakawa K."/>
        </authorList>
    </citation>
    <scope>NUCLEOTIDE SEQUENCE</scope>
</reference>
<evidence type="ECO:0000259" key="1">
    <source>
        <dbReference type="Pfam" id="PF14214"/>
    </source>
</evidence>
<protein>
    <submittedName>
        <fullName evidence="2">Helitron_like_N domain-containing protein</fullName>
    </submittedName>
</protein>
<organism evidence="2 3">
    <name type="scientific">Trichonephila inaurata madagascariensis</name>
    <dbReference type="NCBI Taxonomy" id="2747483"/>
    <lineage>
        <taxon>Eukaryota</taxon>
        <taxon>Metazoa</taxon>
        <taxon>Ecdysozoa</taxon>
        <taxon>Arthropoda</taxon>
        <taxon>Chelicerata</taxon>
        <taxon>Arachnida</taxon>
        <taxon>Araneae</taxon>
        <taxon>Araneomorphae</taxon>
        <taxon>Entelegynae</taxon>
        <taxon>Araneoidea</taxon>
        <taxon>Nephilidae</taxon>
        <taxon>Trichonephila</taxon>
        <taxon>Trichonephila inaurata</taxon>
    </lineage>
</organism>
<dbReference type="Proteomes" id="UP000886998">
    <property type="component" value="Unassembled WGS sequence"/>
</dbReference>
<feature type="domain" description="Helitron helicase-like" evidence="1">
    <location>
        <begin position="60"/>
        <end position="151"/>
    </location>
</feature>